<keyword evidence="3" id="KW-0378">Hydrolase</keyword>
<dbReference type="Gene3D" id="3.30.1380.10">
    <property type="match status" value="1"/>
</dbReference>
<keyword evidence="3" id="KW-0645">Protease</keyword>
<accession>A0ABW5XBH7</accession>
<keyword evidence="4" id="KW-1185">Reference proteome</keyword>
<feature type="region of interest" description="Disordered" evidence="1">
    <location>
        <begin position="49"/>
        <end position="80"/>
    </location>
</feature>
<evidence type="ECO:0000313" key="4">
    <source>
        <dbReference type="Proteomes" id="UP001597391"/>
    </source>
</evidence>
<gene>
    <name evidence="3" type="ORF">ACFSYH_04335</name>
</gene>
<evidence type="ECO:0000259" key="2">
    <source>
        <dbReference type="Pfam" id="PF02557"/>
    </source>
</evidence>
<comment type="caution">
    <text evidence="3">The sequence shown here is derived from an EMBL/GenBank/DDBJ whole genome shotgun (WGS) entry which is preliminary data.</text>
</comment>
<dbReference type="InterPro" id="IPR052179">
    <property type="entry name" value="DD-CPase-like"/>
</dbReference>
<dbReference type="GO" id="GO:0004180">
    <property type="term" value="F:carboxypeptidase activity"/>
    <property type="evidence" value="ECO:0007669"/>
    <property type="project" value="UniProtKB-KW"/>
</dbReference>
<dbReference type="PANTHER" id="PTHR34385">
    <property type="entry name" value="D-ALANYL-D-ALANINE CARBOXYPEPTIDASE"/>
    <property type="match status" value="1"/>
</dbReference>
<evidence type="ECO:0000256" key="1">
    <source>
        <dbReference type="SAM" id="MobiDB-lite"/>
    </source>
</evidence>
<dbReference type="InterPro" id="IPR009045">
    <property type="entry name" value="Zn_M74/Hedgehog-like"/>
</dbReference>
<dbReference type="InterPro" id="IPR003709">
    <property type="entry name" value="VanY-like_core_dom"/>
</dbReference>
<keyword evidence="3" id="KW-0121">Carboxypeptidase</keyword>
<dbReference type="RefSeq" id="WP_377465351.1">
    <property type="nucleotide sequence ID" value="NZ_JBHUOP010000002.1"/>
</dbReference>
<feature type="compositionally biased region" description="Polar residues" evidence="1">
    <location>
        <begin position="113"/>
        <end position="122"/>
    </location>
</feature>
<dbReference type="SUPFAM" id="SSF55166">
    <property type="entry name" value="Hedgehog/DD-peptidase"/>
    <property type="match status" value="1"/>
</dbReference>
<name>A0ABW5XBH7_9MICO</name>
<dbReference type="Pfam" id="PF02557">
    <property type="entry name" value="VanY"/>
    <property type="match status" value="1"/>
</dbReference>
<reference evidence="4" key="1">
    <citation type="journal article" date="2019" name="Int. J. Syst. Evol. Microbiol.">
        <title>The Global Catalogue of Microorganisms (GCM) 10K type strain sequencing project: providing services to taxonomists for standard genome sequencing and annotation.</title>
        <authorList>
            <consortium name="The Broad Institute Genomics Platform"/>
            <consortium name="The Broad Institute Genome Sequencing Center for Infectious Disease"/>
            <person name="Wu L."/>
            <person name="Ma J."/>
        </authorList>
    </citation>
    <scope>NUCLEOTIDE SEQUENCE [LARGE SCALE GENOMIC DNA]</scope>
    <source>
        <strain evidence="4">KCTC 33576</strain>
    </source>
</reference>
<protein>
    <submittedName>
        <fullName evidence="3">D-alanyl-D-alanine carboxypeptidase family protein</fullName>
    </submittedName>
</protein>
<organism evidence="3 4">
    <name type="scientific">Populibacterium corticicola</name>
    <dbReference type="NCBI Taxonomy" id="1812826"/>
    <lineage>
        <taxon>Bacteria</taxon>
        <taxon>Bacillati</taxon>
        <taxon>Actinomycetota</taxon>
        <taxon>Actinomycetes</taxon>
        <taxon>Micrococcales</taxon>
        <taxon>Jonesiaceae</taxon>
        <taxon>Populibacterium</taxon>
    </lineage>
</organism>
<feature type="domain" description="D-alanyl-D-alanine carboxypeptidase-like core" evidence="2">
    <location>
        <begin position="471"/>
        <end position="574"/>
    </location>
</feature>
<dbReference type="EMBL" id="JBHUOP010000002">
    <property type="protein sequence ID" value="MFD2839795.1"/>
    <property type="molecule type" value="Genomic_DNA"/>
</dbReference>
<dbReference type="CDD" id="cd14814">
    <property type="entry name" value="Peptidase_M15"/>
    <property type="match status" value="1"/>
</dbReference>
<proteinExistence type="predicted"/>
<feature type="region of interest" description="Disordered" evidence="1">
    <location>
        <begin position="95"/>
        <end position="146"/>
    </location>
</feature>
<dbReference type="Proteomes" id="UP001597391">
    <property type="component" value="Unassembled WGS sequence"/>
</dbReference>
<dbReference type="PANTHER" id="PTHR34385:SF1">
    <property type="entry name" value="PEPTIDOGLYCAN L-ALANYL-D-GLUTAMATE ENDOPEPTIDASE CWLK"/>
    <property type="match status" value="1"/>
</dbReference>
<sequence>MENERTDVSSSLPTRRSRRVAADAFVDSAHATSVAAPPAPAMTRRALREVSAHTPASITQTRAAVAPVPPPASSAPLTRRDMRLSRGIAELAQFNSGSSPVEARRTGAAEPVQSETPQSAPRQVNAPASVVRDALSRQSVKPREAGGLTRAQLRALQHEAAETTHEQQSVDVLAELPAVPSPVVAAPVAVVQPVASVPPAPVVSPASPEPADDYLQSILAEVNAVVAQVERRVEAAGRPDAPRGPEPLVLHARAEEPVDSQAPVCDIHRTGDVPRVDVVPGTSIVIPSPSDSLEETHGFAGEAFGLEPTAVDEDPFAREIYGASTQGLKPATRVGALSRGTHPVSHGSGHGPRNRWIPRAAVLSTLSLATVGVPLLTGGTGIGFENFTAGEGVDLAALKGPSTLAVLNDVGGGETVPSSIALPVTEEERAVLAASRAGERSSLDNCDPSVGYVLDNGNIPQDKLCKVMGYNLNPEAAVALTELNNAFNARFGHDMCLVSGYRSLADQYSVKRSRGSYAASPGLSPHGFGFAVDLCPSSYQAPVKWEWMHENAPKFGWVLPDWASRTYEPWHWEYEKGMKAAGY</sequence>
<evidence type="ECO:0000313" key="3">
    <source>
        <dbReference type="EMBL" id="MFD2839795.1"/>
    </source>
</evidence>